<evidence type="ECO:0000313" key="1">
    <source>
        <dbReference type="EMBL" id="DAF98211.1"/>
    </source>
</evidence>
<accession>A0A8S5UUT9</accession>
<dbReference type="EMBL" id="BK016143">
    <property type="protein sequence ID" value="DAF98211.1"/>
    <property type="molecule type" value="Genomic_DNA"/>
</dbReference>
<proteinExistence type="predicted"/>
<organism evidence="1">
    <name type="scientific">Myoviridae sp. ctP6q2</name>
    <dbReference type="NCBI Taxonomy" id="2825096"/>
    <lineage>
        <taxon>Viruses</taxon>
        <taxon>Duplodnaviria</taxon>
        <taxon>Heunggongvirae</taxon>
        <taxon>Uroviricota</taxon>
        <taxon>Caudoviricetes</taxon>
    </lineage>
</organism>
<name>A0A8S5UUT9_9CAUD</name>
<reference evidence="1" key="1">
    <citation type="journal article" date="2021" name="Proc. Natl. Acad. Sci. U.S.A.">
        <title>A Catalog of Tens of Thousands of Viruses from Human Metagenomes Reveals Hidden Associations with Chronic Diseases.</title>
        <authorList>
            <person name="Tisza M.J."/>
            <person name="Buck C.B."/>
        </authorList>
    </citation>
    <scope>NUCLEOTIDE SEQUENCE</scope>
    <source>
        <strain evidence="1">CtP6q2</strain>
    </source>
</reference>
<sequence length="44" mass="5217">MEENELNEWHKLSEQIIDFVVNCSDDVKPYIIGQLETLTEHLKD</sequence>
<protein>
    <submittedName>
        <fullName evidence="1">Uncharacterized protein</fullName>
    </submittedName>
</protein>